<sequence length="443" mass="49916">MPRDADDAFDVRDRDLTKSISPRLVAGMRANQASQAHALAETDERYMTTDVLMRPGVLRRRLEKLKELRLYTKPNPEAGIREVIKQSARISVQFHERAYRSDGGGRKATGRWVPLSDINDHNGKRGATYFDRVLRVEKDDGDRSAIETPEDRRSAKAMEAKEAKDRNTGVARLPRYDMLLLANAYGLPLWVLEVESDDLFEDLVTIEADARASDDESKPLLMEITAKRFFLLAAENYFLAAAERPPSPLLVFTSIEEAARKGHRAARQELGYPDEAPENTAGAQGPSIGYKSGPVITNTEPAIDAGAEFWNLMEIADWKPGEPVECLLFLVDGDGDVYLLSNQEITGGDVLHRDTFQNPRVPHRAWTLQPGRSQLLLVMARYEADLNMRLDRAACFQATKGLAEGEAPMVTEDQFDDLRRRLLRRPDENWKIYAKPLKVREPA</sequence>
<evidence type="ECO:0000313" key="2">
    <source>
        <dbReference type="EMBL" id="SFJ34826.1"/>
    </source>
</evidence>
<evidence type="ECO:0000313" key="3">
    <source>
        <dbReference type="Proteomes" id="UP000199377"/>
    </source>
</evidence>
<gene>
    <name evidence="2" type="ORF">SAMN05216258_1503</name>
</gene>
<proteinExistence type="predicted"/>
<keyword evidence="3" id="KW-1185">Reference proteome</keyword>
<name>A0A1I3QNK6_9RHOB</name>
<protein>
    <submittedName>
        <fullName evidence="2">Uncharacterized protein</fullName>
    </submittedName>
</protein>
<reference evidence="2 3" key="1">
    <citation type="submission" date="2016-10" db="EMBL/GenBank/DDBJ databases">
        <authorList>
            <person name="de Groot N.N."/>
        </authorList>
    </citation>
    <scope>NUCLEOTIDE SEQUENCE [LARGE SCALE GENOMIC DNA]</scope>
    <source>
        <strain evidence="2 3">CGMCC 1.11030</strain>
    </source>
</reference>
<dbReference type="Proteomes" id="UP000199377">
    <property type="component" value="Unassembled WGS sequence"/>
</dbReference>
<dbReference type="AlphaFoldDB" id="A0A1I3QNK6"/>
<dbReference type="RefSeq" id="WP_092866583.1">
    <property type="nucleotide sequence ID" value="NZ_FOQH01000050.1"/>
</dbReference>
<dbReference type="EMBL" id="FOQH01000050">
    <property type="protein sequence ID" value="SFJ34826.1"/>
    <property type="molecule type" value="Genomic_DNA"/>
</dbReference>
<accession>A0A1I3QNK6</accession>
<feature type="region of interest" description="Disordered" evidence="1">
    <location>
        <begin position="141"/>
        <end position="163"/>
    </location>
</feature>
<organism evidence="2 3">
    <name type="scientific">Albimonas pacifica</name>
    <dbReference type="NCBI Taxonomy" id="1114924"/>
    <lineage>
        <taxon>Bacteria</taxon>
        <taxon>Pseudomonadati</taxon>
        <taxon>Pseudomonadota</taxon>
        <taxon>Alphaproteobacteria</taxon>
        <taxon>Rhodobacterales</taxon>
        <taxon>Paracoccaceae</taxon>
        <taxon>Albimonas</taxon>
    </lineage>
</organism>
<evidence type="ECO:0000256" key="1">
    <source>
        <dbReference type="SAM" id="MobiDB-lite"/>
    </source>
</evidence>